<sequence>MGGGLMQLVAYGAQDIYLTGNPQITFFKSMYRRYTNFAIECIEQTFNGAADWGRKVTCAISRNGDLINRMYLRVLLPDVKVPKGHAFRWLDWIGHILIKSVEIEIGGQRIDRHFGDWLHIWNELTQTSGHSLGYANMVGNTAELTSITTTDTTASDLSVKKGDVLYIPLQFWFCKSISMSLPLIALQYHECKVNIDLREARECYWYAKVKGTNSTTGAVEYGPADEPIVIPSLTSSLYVDYIYLDTDERKRFAQTSHEYLIDQLQFTGDESTSQTNNKLKLNFNHPVKSLFWVVQPDDHVMDPPVDSSTGKFTKYKLGRQWFNYTDAEDTPFDAMTVDTVAGAVAAGGNQRTYIEVFSGGRNPTREARLQLNGHDRMDTRDSKYWNCVQPYQYFENVPSKGINIYSFAVKPADAQPSGTCNFSRIDNAILNLTLTEDAVKNNRSCKPQGRLHLCGLQH</sequence>
<reference evidence="3 4" key="1">
    <citation type="journal article" date="2023" name="Commun. Biol.">
        <title>Reorganization of the ancestral sex-determining regions during the evolution of trioecy in Pleodorina starrii.</title>
        <authorList>
            <person name="Takahashi K."/>
            <person name="Suzuki S."/>
            <person name="Kawai-Toyooka H."/>
            <person name="Yamamoto K."/>
            <person name="Hamaji T."/>
            <person name="Ootsuki R."/>
            <person name="Yamaguchi H."/>
            <person name="Kawachi M."/>
            <person name="Higashiyama T."/>
            <person name="Nozaki H."/>
        </authorList>
    </citation>
    <scope>NUCLEOTIDE SEQUENCE [LARGE SCALE GENOMIC DNA]</scope>
    <source>
        <strain evidence="3 4">NIES-4479</strain>
    </source>
</reference>
<dbReference type="Pfam" id="PF04451">
    <property type="entry name" value="Capsid_NCLDV"/>
    <property type="match status" value="1"/>
</dbReference>
<comment type="caution">
    <text evidence="3">The sequence shown here is derived from an EMBL/GenBank/DDBJ whole genome shotgun (WGS) entry which is preliminary data.</text>
</comment>
<dbReference type="AlphaFoldDB" id="A0A9W6F3K6"/>
<evidence type="ECO:0000313" key="3">
    <source>
        <dbReference type="EMBL" id="GLC54540.1"/>
    </source>
</evidence>
<proteinExistence type="predicted"/>
<dbReference type="Proteomes" id="UP001165080">
    <property type="component" value="Unassembled WGS sequence"/>
</dbReference>
<accession>A0A9W6F3K6</accession>
<dbReference type="InterPro" id="IPR007542">
    <property type="entry name" value="MCP_C"/>
</dbReference>
<evidence type="ECO:0000259" key="2">
    <source>
        <dbReference type="Pfam" id="PF16903"/>
    </source>
</evidence>
<evidence type="ECO:0000259" key="1">
    <source>
        <dbReference type="Pfam" id="PF04451"/>
    </source>
</evidence>
<protein>
    <recommendedName>
        <fullName evidence="5">Major capsid protein</fullName>
    </recommendedName>
</protein>
<keyword evidence="4" id="KW-1185">Reference proteome</keyword>
<dbReference type="Gene3D" id="2.70.9.10">
    <property type="entry name" value="Adenovirus Type 2 Hexon, domain 4"/>
    <property type="match status" value="1"/>
</dbReference>
<feature type="domain" description="Major capsid protein C-terminal" evidence="1">
    <location>
        <begin position="248"/>
        <end position="442"/>
    </location>
</feature>
<dbReference type="Gene3D" id="2.70.9.20">
    <property type="entry name" value="Major capsid protein Vp54"/>
    <property type="match status" value="1"/>
</dbReference>
<name>A0A9W6F3K6_9CHLO</name>
<dbReference type="SUPFAM" id="SSF49749">
    <property type="entry name" value="Group II dsDNA viruses VP"/>
    <property type="match status" value="2"/>
</dbReference>
<evidence type="ECO:0000313" key="4">
    <source>
        <dbReference type="Proteomes" id="UP001165080"/>
    </source>
</evidence>
<dbReference type="EMBL" id="BRXU01000010">
    <property type="protein sequence ID" value="GLC54540.1"/>
    <property type="molecule type" value="Genomic_DNA"/>
</dbReference>
<organism evidence="3 4">
    <name type="scientific">Pleodorina starrii</name>
    <dbReference type="NCBI Taxonomy" id="330485"/>
    <lineage>
        <taxon>Eukaryota</taxon>
        <taxon>Viridiplantae</taxon>
        <taxon>Chlorophyta</taxon>
        <taxon>core chlorophytes</taxon>
        <taxon>Chlorophyceae</taxon>
        <taxon>CS clade</taxon>
        <taxon>Chlamydomonadales</taxon>
        <taxon>Volvocaceae</taxon>
        <taxon>Pleodorina</taxon>
    </lineage>
</organism>
<gene>
    <name evidence="3" type="primary">PLESTB001428</name>
    <name evidence="3" type="ORF">PLESTB_000877500</name>
</gene>
<dbReference type="InterPro" id="IPR031654">
    <property type="entry name" value="Capsid_N"/>
</dbReference>
<feature type="domain" description="Major capsid protein N-terminal" evidence="2">
    <location>
        <begin position="25"/>
        <end position="245"/>
    </location>
</feature>
<dbReference type="GO" id="GO:0005198">
    <property type="term" value="F:structural molecule activity"/>
    <property type="evidence" value="ECO:0007669"/>
    <property type="project" value="InterPro"/>
</dbReference>
<evidence type="ECO:0008006" key="5">
    <source>
        <dbReference type="Google" id="ProtNLM"/>
    </source>
</evidence>
<dbReference type="InterPro" id="IPR016112">
    <property type="entry name" value="VP_dsDNA_II"/>
</dbReference>
<dbReference type="InterPro" id="IPR038519">
    <property type="entry name" value="MCP_C_sf"/>
</dbReference>
<dbReference type="Pfam" id="PF16903">
    <property type="entry name" value="Capsid_N"/>
    <property type="match status" value="1"/>
</dbReference>